<gene>
    <name evidence="16" type="ORF">LYPA_23C006373</name>
</gene>
<evidence type="ECO:0000256" key="12">
    <source>
        <dbReference type="ARBA" id="ARBA00023134"/>
    </source>
</evidence>
<dbReference type="InterPro" id="IPR027417">
    <property type="entry name" value="P-loop_NTPase"/>
</dbReference>
<dbReference type="SUPFAM" id="SSF52540">
    <property type="entry name" value="P-loop containing nucleoside triphosphate hydrolases"/>
    <property type="match status" value="1"/>
</dbReference>
<keyword evidence="12 15" id="KW-0342">GTP-binding</keyword>
<feature type="binding site" evidence="14">
    <location>
        <position position="72"/>
    </location>
    <ligand>
        <name>GTP</name>
        <dbReference type="ChEBI" id="CHEBI:37565"/>
    </ligand>
</feature>
<keyword evidence="8" id="KW-0256">Endoplasmic reticulum</keyword>
<dbReference type="GO" id="GO:0005765">
    <property type="term" value="C:lysosomal membrane"/>
    <property type="evidence" value="ECO:0007669"/>
    <property type="project" value="UniProtKB-SubCell"/>
</dbReference>
<sequence length="147" mass="16955">MAGMTFTTFDPGGHEQEHQDWKNYVPAVNGIAFLLDFAYRPCLMETKTELKALITDETISNMPILILCNKIDRADEINEEKLHEIVGLYGKSIGNGNVTLKELNVHFMKVFMHNVLQRQGYGEDFRWFSQYIAWCLDSENKSFISLD</sequence>
<evidence type="ECO:0000256" key="1">
    <source>
        <dbReference type="ARBA" id="ARBA00004240"/>
    </source>
</evidence>
<evidence type="ECO:0000256" key="2">
    <source>
        <dbReference type="ARBA" id="ARBA00004555"/>
    </source>
</evidence>
<dbReference type="EC" id="3.6.5.2" evidence="5"/>
<evidence type="ECO:0000256" key="4">
    <source>
        <dbReference type="ARBA" id="ARBA00007507"/>
    </source>
</evidence>
<comment type="catalytic activity">
    <reaction evidence="13">
        <text>GTP + H2O = GDP + phosphate + H(+)</text>
        <dbReference type="Rhea" id="RHEA:19669"/>
        <dbReference type="ChEBI" id="CHEBI:15377"/>
        <dbReference type="ChEBI" id="CHEBI:15378"/>
        <dbReference type="ChEBI" id="CHEBI:37565"/>
        <dbReference type="ChEBI" id="CHEBI:43474"/>
        <dbReference type="ChEBI" id="CHEBI:58189"/>
        <dbReference type="EC" id="3.6.5.2"/>
    </reaction>
    <physiologicalReaction direction="left-to-right" evidence="13">
        <dbReference type="Rhea" id="RHEA:19670"/>
    </physiologicalReaction>
</comment>
<dbReference type="FunFam" id="3.40.50.300:FF:003785">
    <property type="entry name" value="Ras-related small GTP-binding family protein"/>
    <property type="match status" value="1"/>
</dbReference>
<feature type="binding site" evidence="14">
    <location>
        <position position="69"/>
    </location>
    <ligand>
        <name>GTP</name>
        <dbReference type="ChEBI" id="CHEBI:37565"/>
    </ligand>
</feature>
<comment type="subcellular location">
    <subcellularLocation>
        <location evidence="1">Endoplasmic reticulum</location>
    </subcellularLocation>
    <subcellularLocation>
        <location evidence="2">Golgi apparatus</location>
    </subcellularLocation>
    <subcellularLocation>
        <location evidence="3">Lysosome membrane</location>
    </subcellularLocation>
</comment>
<feature type="binding site" evidence="14">
    <location>
        <position position="70"/>
    </location>
    <ligand>
        <name>GTP</name>
        <dbReference type="ChEBI" id="CHEBI:37565"/>
    </ligand>
</feature>
<feature type="binding site" evidence="14">
    <location>
        <position position="115"/>
    </location>
    <ligand>
        <name>GTP</name>
        <dbReference type="ChEBI" id="CHEBI:37565"/>
    </ligand>
</feature>
<comment type="similarity">
    <text evidence="4">Belongs to the small GTPase superfamily. SAR1 family.</text>
</comment>
<dbReference type="Proteomes" id="UP000386466">
    <property type="component" value="Unassembled WGS sequence"/>
</dbReference>
<evidence type="ECO:0000313" key="17">
    <source>
        <dbReference type="Proteomes" id="UP000386466"/>
    </source>
</evidence>
<keyword evidence="9" id="KW-0931">ER-Golgi transport</keyword>
<evidence type="ECO:0000256" key="14">
    <source>
        <dbReference type="PIRSR" id="PIRSR606687-2"/>
    </source>
</evidence>
<dbReference type="EMBL" id="CAAGRJ010020050">
    <property type="protein sequence ID" value="VFV34734.1"/>
    <property type="molecule type" value="Genomic_DNA"/>
</dbReference>
<feature type="binding site" evidence="15">
    <location>
        <begin position="69"/>
        <end position="72"/>
    </location>
    <ligand>
        <name>GTP</name>
        <dbReference type="ChEBI" id="CHEBI:37565"/>
    </ligand>
</feature>
<proteinExistence type="inferred from homology"/>
<dbReference type="PRINTS" id="PR00328">
    <property type="entry name" value="SAR1GTPBP"/>
</dbReference>
<dbReference type="GO" id="GO:0005794">
    <property type="term" value="C:Golgi apparatus"/>
    <property type="evidence" value="ECO:0007669"/>
    <property type="project" value="UniProtKB-SubCell"/>
</dbReference>
<keyword evidence="17" id="KW-1185">Reference proteome</keyword>
<evidence type="ECO:0000256" key="10">
    <source>
        <dbReference type="ARBA" id="ARBA00022927"/>
    </source>
</evidence>
<dbReference type="Pfam" id="PF00025">
    <property type="entry name" value="Arf"/>
    <property type="match status" value="1"/>
</dbReference>
<protein>
    <recommendedName>
        <fullName evidence="5">small monomeric GTPase</fullName>
        <ecNumber evidence="5">3.6.5.2</ecNumber>
    </recommendedName>
</protein>
<dbReference type="GO" id="GO:0005783">
    <property type="term" value="C:endoplasmic reticulum"/>
    <property type="evidence" value="ECO:0007669"/>
    <property type="project" value="UniProtKB-SubCell"/>
</dbReference>
<evidence type="ECO:0000256" key="5">
    <source>
        <dbReference type="ARBA" id="ARBA00011984"/>
    </source>
</evidence>
<evidence type="ECO:0000256" key="15">
    <source>
        <dbReference type="PIRSR" id="PIRSR606689-1"/>
    </source>
</evidence>
<dbReference type="Gene3D" id="3.40.50.300">
    <property type="entry name" value="P-loop containing nucleotide triphosphate hydrolases"/>
    <property type="match status" value="1"/>
</dbReference>
<name>A0A485NRN9_LYNPA</name>
<dbReference type="GO" id="GO:0005525">
    <property type="term" value="F:GTP binding"/>
    <property type="evidence" value="ECO:0007669"/>
    <property type="project" value="UniProtKB-KW"/>
</dbReference>
<evidence type="ECO:0000313" key="16">
    <source>
        <dbReference type="EMBL" id="VFV34734.1"/>
    </source>
</evidence>
<feature type="binding site" evidence="15">
    <location>
        <position position="13"/>
    </location>
    <ligand>
        <name>GTP</name>
        <dbReference type="ChEBI" id="CHEBI:37565"/>
    </ligand>
</feature>
<evidence type="ECO:0000256" key="3">
    <source>
        <dbReference type="ARBA" id="ARBA00004656"/>
    </source>
</evidence>
<dbReference type="InterPro" id="IPR006689">
    <property type="entry name" value="Small_GTPase_ARF/SAR"/>
</dbReference>
<organism evidence="16 17">
    <name type="scientific">Lynx pardinus</name>
    <name type="common">Iberian lynx</name>
    <name type="synonym">Felis pardina</name>
    <dbReference type="NCBI Taxonomy" id="191816"/>
    <lineage>
        <taxon>Eukaryota</taxon>
        <taxon>Metazoa</taxon>
        <taxon>Chordata</taxon>
        <taxon>Craniata</taxon>
        <taxon>Vertebrata</taxon>
        <taxon>Euteleostomi</taxon>
        <taxon>Mammalia</taxon>
        <taxon>Eutheria</taxon>
        <taxon>Laurasiatheria</taxon>
        <taxon>Carnivora</taxon>
        <taxon>Feliformia</taxon>
        <taxon>Felidae</taxon>
        <taxon>Felinae</taxon>
        <taxon>Lynx</taxon>
    </lineage>
</organism>
<feature type="binding site" evidence="14">
    <location>
        <position position="116"/>
    </location>
    <ligand>
        <name>GTP</name>
        <dbReference type="ChEBI" id="CHEBI:37565"/>
    </ligand>
</feature>
<accession>A0A485NRN9</accession>
<dbReference type="PROSITE" id="PS51422">
    <property type="entry name" value="SAR1"/>
    <property type="match status" value="1"/>
</dbReference>
<evidence type="ECO:0000256" key="7">
    <source>
        <dbReference type="ARBA" id="ARBA00022741"/>
    </source>
</evidence>
<evidence type="ECO:0000256" key="9">
    <source>
        <dbReference type="ARBA" id="ARBA00022892"/>
    </source>
</evidence>
<keyword evidence="11" id="KW-0333">Golgi apparatus</keyword>
<dbReference type="SMART" id="SM00178">
    <property type="entry name" value="SAR"/>
    <property type="match status" value="1"/>
</dbReference>
<dbReference type="GO" id="GO:0016192">
    <property type="term" value="P:vesicle-mediated transport"/>
    <property type="evidence" value="ECO:0007669"/>
    <property type="project" value="UniProtKB-KW"/>
</dbReference>
<dbReference type="GO" id="GO:0003925">
    <property type="term" value="F:G protein activity"/>
    <property type="evidence" value="ECO:0007669"/>
    <property type="project" value="UniProtKB-EC"/>
</dbReference>
<reference evidence="16 17" key="1">
    <citation type="submission" date="2019-01" db="EMBL/GenBank/DDBJ databases">
        <authorList>
            <person name="Alioto T."/>
            <person name="Alioto T."/>
        </authorList>
    </citation>
    <scope>NUCLEOTIDE SEQUENCE [LARGE SCALE GENOMIC DNA]</scope>
</reference>
<dbReference type="AlphaFoldDB" id="A0A485NRN9"/>
<dbReference type="InterPro" id="IPR006687">
    <property type="entry name" value="Small_GTPase_SAR1"/>
</dbReference>
<evidence type="ECO:0000256" key="11">
    <source>
        <dbReference type="ARBA" id="ARBA00023034"/>
    </source>
</evidence>
<keyword evidence="6" id="KW-0813">Transport</keyword>
<evidence type="ECO:0000256" key="6">
    <source>
        <dbReference type="ARBA" id="ARBA00022448"/>
    </source>
</evidence>
<keyword evidence="7 14" id="KW-0547">Nucleotide-binding</keyword>
<dbReference type="PANTHER" id="PTHR45684">
    <property type="entry name" value="RE74312P"/>
    <property type="match status" value="1"/>
</dbReference>
<dbReference type="GO" id="GO:0006886">
    <property type="term" value="P:intracellular protein transport"/>
    <property type="evidence" value="ECO:0007669"/>
    <property type="project" value="InterPro"/>
</dbReference>
<keyword evidence="10" id="KW-0653">Protein transport</keyword>
<evidence type="ECO:0000256" key="8">
    <source>
        <dbReference type="ARBA" id="ARBA00022824"/>
    </source>
</evidence>
<evidence type="ECO:0000256" key="13">
    <source>
        <dbReference type="ARBA" id="ARBA00047660"/>
    </source>
</evidence>